<dbReference type="OrthoDB" id="2352823at2"/>
<dbReference type="GO" id="GO:0008080">
    <property type="term" value="F:N-acetyltransferase activity"/>
    <property type="evidence" value="ECO:0007669"/>
    <property type="project" value="InterPro"/>
</dbReference>
<dbReference type="KEGG" id="pgin:FRZ67_12540"/>
<gene>
    <name evidence="3" type="ORF">FRZ67_12540</name>
</gene>
<evidence type="ECO:0000256" key="1">
    <source>
        <dbReference type="ARBA" id="ARBA00022679"/>
    </source>
</evidence>
<dbReference type="InterPro" id="IPR050769">
    <property type="entry name" value="NAT_camello-type"/>
</dbReference>
<proteinExistence type="predicted"/>
<dbReference type="Proteomes" id="UP000321533">
    <property type="component" value="Chromosome"/>
</dbReference>
<dbReference type="PANTHER" id="PTHR13947:SF37">
    <property type="entry name" value="LD18367P"/>
    <property type="match status" value="1"/>
</dbReference>
<evidence type="ECO:0000313" key="3">
    <source>
        <dbReference type="EMBL" id="QEC68088.1"/>
    </source>
</evidence>
<dbReference type="InterPro" id="IPR000182">
    <property type="entry name" value="GNAT_dom"/>
</dbReference>
<protein>
    <submittedName>
        <fullName evidence="3">GNAT family N-acetyltransferase</fullName>
    </submittedName>
</protein>
<dbReference type="RefSeq" id="WP_147189895.1">
    <property type="nucleotide sequence ID" value="NZ_CP042435.1"/>
</dbReference>
<name>A0A5B8VCR0_9BACT</name>
<reference evidence="3 4" key="1">
    <citation type="journal article" date="2016" name="Int. J. Syst. Evol. Microbiol.">
        <title>Panacibacter ginsenosidivorans gen. nov., sp. nov., with ginsenoside converting activity isolated from soil of a ginseng field.</title>
        <authorList>
            <person name="Siddiqi M.Z."/>
            <person name="Muhammad Shafi S."/>
            <person name="Choi K.D."/>
            <person name="Im W.T."/>
        </authorList>
    </citation>
    <scope>NUCLEOTIDE SEQUENCE [LARGE SCALE GENOMIC DNA]</scope>
    <source>
        <strain evidence="3 4">Gsoil1550</strain>
    </source>
</reference>
<dbReference type="PROSITE" id="PS51186">
    <property type="entry name" value="GNAT"/>
    <property type="match status" value="1"/>
</dbReference>
<keyword evidence="1 3" id="KW-0808">Transferase</keyword>
<accession>A0A5B8VCR0</accession>
<dbReference type="InterPro" id="IPR016181">
    <property type="entry name" value="Acyl_CoA_acyltransferase"/>
</dbReference>
<dbReference type="SUPFAM" id="SSF55729">
    <property type="entry name" value="Acyl-CoA N-acyltransferases (Nat)"/>
    <property type="match status" value="1"/>
</dbReference>
<dbReference type="Gene3D" id="3.40.630.30">
    <property type="match status" value="1"/>
</dbReference>
<organism evidence="3 4">
    <name type="scientific">Panacibacter ginsenosidivorans</name>
    <dbReference type="NCBI Taxonomy" id="1813871"/>
    <lineage>
        <taxon>Bacteria</taxon>
        <taxon>Pseudomonadati</taxon>
        <taxon>Bacteroidota</taxon>
        <taxon>Chitinophagia</taxon>
        <taxon>Chitinophagales</taxon>
        <taxon>Chitinophagaceae</taxon>
        <taxon>Panacibacter</taxon>
    </lineage>
</organism>
<dbReference type="AlphaFoldDB" id="A0A5B8VCR0"/>
<dbReference type="PANTHER" id="PTHR13947">
    <property type="entry name" value="GNAT FAMILY N-ACETYLTRANSFERASE"/>
    <property type="match status" value="1"/>
</dbReference>
<dbReference type="EMBL" id="CP042435">
    <property type="protein sequence ID" value="QEC68088.1"/>
    <property type="molecule type" value="Genomic_DNA"/>
</dbReference>
<sequence>MAVKIIDYGTKEYKQMVDLRYHILRKPLGLSFTQEELESEKGNIHVGCFDDDKLEGCCMLVPKDKTTIQLRQMAVISGLQGKGIGKVLMQFAENISRDLGYKKLIMHARKTAIGFYEKLGYSKTGNEFLEVTIPHFAMEKEL</sequence>
<dbReference type="CDD" id="cd04301">
    <property type="entry name" value="NAT_SF"/>
    <property type="match status" value="1"/>
</dbReference>
<keyword evidence="4" id="KW-1185">Reference proteome</keyword>
<evidence type="ECO:0000313" key="4">
    <source>
        <dbReference type="Proteomes" id="UP000321533"/>
    </source>
</evidence>
<feature type="domain" description="N-acetyltransferase" evidence="2">
    <location>
        <begin position="3"/>
        <end position="142"/>
    </location>
</feature>
<evidence type="ECO:0000259" key="2">
    <source>
        <dbReference type="PROSITE" id="PS51186"/>
    </source>
</evidence>
<dbReference type="Pfam" id="PF13673">
    <property type="entry name" value="Acetyltransf_10"/>
    <property type="match status" value="1"/>
</dbReference>